<protein>
    <recommendedName>
        <fullName evidence="5">Pentatricopeptide repeat-containing protein</fullName>
    </recommendedName>
</protein>
<dbReference type="AlphaFoldDB" id="A0A812JNI1"/>
<reference evidence="3" key="1">
    <citation type="submission" date="2021-02" db="EMBL/GenBank/DDBJ databases">
        <authorList>
            <person name="Dougan E. K."/>
            <person name="Rhodes N."/>
            <person name="Thang M."/>
            <person name="Chan C."/>
        </authorList>
    </citation>
    <scope>NUCLEOTIDE SEQUENCE</scope>
</reference>
<keyword evidence="1" id="KW-0677">Repeat</keyword>
<keyword evidence="2" id="KW-0812">Transmembrane</keyword>
<feature type="transmembrane region" description="Helical" evidence="2">
    <location>
        <begin position="230"/>
        <end position="251"/>
    </location>
</feature>
<evidence type="ECO:0000256" key="1">
    <source>
        <dbReference type="ARBA" id="ARBA00022737"/>
    </source>
</evidence>
<comment type="caution">
    <text evidence="3">The sequence shown here is derived from an EMBL/GenBank/DDBJ whole genome shotgun (WGS) entry which is preliminary data.</text>
</comment>
<dbReference type="Proteomes" id="UP000604046">
    <property type="component" value="Unassembled WGS sequence"/>
</dbReference>
<gene>
    <name evidence="3" type="ORF">SNAT2548_LOCUS6940</name>
</gene>
<dbReference type="InterPro" id="IPR011990">
    <property type="entry name" value="TPR-like_helical_dom_sf"/>
</dbReference>
<dbReference type="PANTHER" id="PTHR47447:SF17">
    <property type="entry name" value="OS12G0638900 PROTEIN"/>
    <property type="match status" value="1"/>
</dbReference>
<dbReference type="OrthoDB" id="424955at2759"/>
<accession>A0A812JNI1</accession>
<dbReference type="Pfam" id="PF01535">
    <property type="entry name" value="PPR"/>
    <property type="match status" value="1"/>
</dbReference>
<dbReference type="EMBL" id="CAJNDS010000474">
    <property type="protein sequence ID" value="CAE7209741.1"/>
    <property type="molecule type" value="Genomic_DNA"/>
</dbReference>
<dbReference type="InterPro" id="IPR002885">
    <property type="entry name" value="PPR_rpt"/>
</dbReference>
<evidence type="ECO:0000313" key="4">
    <source>
        <dbReference type="Proteomes" id="UP000604046"/>
    </source>
</evidence>
<organism evidence="3 4">
    <name type="scientific">Symbiodinium natans</name>
    <dbReference type="NCBI Taxonomy" id="878477"/>
    <lineage>
        <taxon>Eukaryota</taxon>
        <taxon>Sar</taxon>
        <taxon>Alveolata</taxon>
        <taxon>Dinophyceae</taxon>
        <taxon>Suessiales</taxon>
        <taxon>Symbiodiniaceae</taxon>
        <taxon>Symbiodinium</taxon>
    </lineage>
</organism>
<evidence type="ECO:0000256" key="2">
    <source>
        <dbReference type="SAM" id="Phobius"/>
    </source>
</evidence>
<name>A0A812JNI1_9DINO</name>
<keyword evidence="4" id="KW-1185">Reference proteome</keyword>
<sequence length="414" mass="44973">MQRGRAWRHALSLCLDAHRCRVADAAAFGSLAMTLEQSSHWSHSTQLLATIASQHLVRATNAAMAACIGGRWLRARSLLSALESREAAPDIVTYNTLISCCTGSQWPWALWYLHVLTMQSSLQPTEVTFAGAVHASATGTQWCLALSLLGGLAKRSLQPTTAIFGACIDACAKARQWRRGARLLRTMPLYSLEPNALTTNAVLIALATGGRWQEALHLFDESRVVLDGGAAPFAVAAYGAAFAALAAGALWRPALNLLESMPHRSLARSVQVWHSAQTACSYSGHWQQVLQLLCDASPEVPLDLTNYLTALAAAERGGCAHRLLPLLLPLARRAYALLLGRAGEQPRDEEFLLPSLGTLRAHLQQPDLPRRNCLERHHQCHMRRVQKSLSLFKEGSGTTAATNDLVDNIGDLCT</sequence>
<keyword evidence="2" id="KW-1133">Transmembrane helix</keyword>
<dbReference type="PANTHER" id="PTHR47447">
    <property type="entry name" value="OS03G0856100 PROTEIN"/>
    <property type="match status" value="1"/>
</dbReference>
<keyword evidence="2" id="KW-0472">Membrane</keyword>
<feature type="non-terminal residue" evidence="3">
    <location>
        <position position="1"/>
    </location>
</feature>
<dbReference type="Gene3D" id="1.25.40.10">
    <property type="entry name" value="Tetratricopeptide repeat domain"/>
    <property type="match status" value="2"/>
</dbReference>
<evidence type="ECO:0000313" key="3">
    <source>
        <dbReference type="EMBL" id="CAE7209741.1"/>
    </source>
</evidence>
<evidence type="ECO:0008006" key="5">
    <source>
        <dbReference type="Google" id="ProtNLM"/>
    </source>
</evidence>
<proteinExistence type="predicted"/>